<gene>
    <name evidence="1" type="ORF">UPYG_G00027640</name>
</gene>
<reference evidence="1 2" key="1">
    <citation type="submission" date="2024-06" db="EMBL/GenBank/DDBJ databases">
        <authorList>
            <person name="Pan Q."/>
            <person name="Wen M."/>
            <person name="Jouanno E."/>
            <person name="Zahm M."/>
            <person name="Klopp C."/>
            <person name="Cabau C."/>
            <person name="Louis A."/>
            <person name="Berthelot C."/>
            <person name="Parey E."/>
            <person name="Roest Crollius H."/>
            <person name="Montfort J."/>
            <person name="Robinson-Rechavi M."/>
            <person name="Bouchez O."/>
            <person name="Lampietro C."/>
            <person name="Lopez Roques C."/>
            <person name="Donnadieu C."/>
            <person name="Postlethwait J."/>
            <person name="Bobe J."/>
            <person name="Verreycken H."/>
            <person name="Guiguen Y."/>
        </authorList>
    </citation>
    <scope>NUCLEOTIDE SEQUENCE [LARGE SCALE GENOMIC DNA]</scope>
    <source>
        <strain evidence="1">Up_M1</strain>
        <tissue evidence="1">Testis</tissue>
    </source>
</reference>
<accession>A0ABD0Y2S7</accession>
<keyword evidence="2" id="KW-1185">Reference proteome</keyword>
<organism evidence="1 2">
    <name type="scientific">Umbra pygmaea</name>
    <name type="common">Eastern mudminnow</name>
    <dbReference type="NCBI Taxonomy" id="75934"/>
    <lineage>
        <taxon>Eukaryota</taxon>
        <taxon>Metazoa</taxon>
        <taxon>Chordata</taxon>
        <taxon>Craniata</taxon>
        <taxon>Vertebrata</taxon>
        <taxon>Euteleostomi</taxon>
        <taxon>Actinopterygii</taxon>
        <taxon>Neopterygii</taxon>
        <taxon>Teleostei</taxon>
        <taxon>Protacanthopterygii</taxon>
        <taxon>Esociformes</taxon>
        <taxon>Umbridae</taxon>
        <taxon>Umbra</taxon>
    </lineage>
</organism>
<dbReference type="EMBL" id="JAGEUA010000001">
    <property type="protein sequence ID" value="KAL1022440.1"/>
    <property type="molecule type" value="Genomic_DNA"/>
</dbReference>
<evidence type="ECO:0000313" key="1">
    <source>
        <dbReference type="EMBL" id="KAL1022440.1"/>
    </source>
</evidence>
<name>A0ABD0Y2S7_UMBPY</name>
<comment type="caution">
    <text evidence="1">The sequence shown here is derived from an EMBL/GenBank/DDBJ whole genome shotgun (WGS) entry which is preliminary data.</text>
</comment>
<evidence type="ECO:0000313" key="2">
    <source>
        <dbReference type="Proteomes" id="UP001557470"/>
    </source>
</evidence>
<dbReference type="Proteomes" id="UP001557470">
    <property type="component" value="Unassembled WGS sequence"/>
</dbReference>
<proteinExistence type="predicted"/>
<evidence type="ECO:0008006" key="3">
    <source>
        <dbReference type="Google" id="ProtNLM"/>
    </source>
</evidence>
<sequence length="74" mass="7970">MPKHTQIAYTLLSFSFPSCTSWSDIVKKLSMQQAAGLGCASSRQSMMGLSRCCCTLPVPAQPKHGYKSLTVMAA</sequence>
<protein>
    <recommendedName>
        <fullName evidence="3">Secreted protein</fullName>
    </recommendedName>
</protein>
<dbReference type="AlphaFoldDB" id="A0ABD0Y2S7"/>